<dbReference type="EMBL" id="MTKT01002940">
    <property type="protein sequence ID" value="OWM76937.1"/>
    <property type="molecule type" value="Genomic_DNA"/>
</dbReference>
<evidence type="ECO:0000313" key="3">
    <source>
        <dbReference type="Proteomes" id="UP000197138"/>
    </source>
</evidence>
<gene>
    <name evidence="2" type="ORF">CDL15_Pgr011662</name>
</gene>
<protein>
    <submittedName>
        <fullName evidence="2">Uncharacterized protein</fullName>
    </submittedName>
</protein>
<accession>A0A218WVR7</accession>
<organism evidence="2 3">
    <name type="scientific">Punica granatum</name>
    <name type="common">Pomegranate</name>
    <dbReference type="NCBI Taxonomy" id="22663"/>
    <lineage>
        <taxon>Eukaryota</taxon>
        <taxon>Viridiplantae</taxon>
        <taxon>Streptophyta</taxon>
        <taxon>Embryophyta</taxon>
        <taxon>Tracheophyta</taxon>
        <taxon>Spermatophyta</taxon>
        <taxon>Magnoliopsida</taxon>
        <taxon>eudicotyledons</taxon>
        <taxon>Gunneridae</taxon>
        <taxon>Pentapetalae</taxon>
        <taxon>rosids</taxon>
        <taxon>malvids</taxon>
        <taxon>Myrtales</taxon>
        <taxon>Lythraceae</taxon>
        <taxon>Punica</taxon>
    </lineage>
</organism>
<name>A0A218WVR7_PUNGR</name>
<evidence type="ECO:0000256" key="1">
    <source>
        <dbReference type="SAM" id="MobiDB-lite"/>
    </source>
</evidence>
<dbReference type="Proteomes" id="UP000197138">
    <property type="component" value="Unassembled WGS sequence"/>
</dbReference>
<reference evidence="3" key="1">
    <citation type="journal article" date="2017" name="Plant J.">
        <title>The pomegranate (Punica granatum L.) genome and the genomics of punicalagin biosynthesis.</title>
        <authorList>
            <person name="Qin G."/>
            <person name="Xu C."/>
            <person name="Ming R."/>
            <person name="Tang H."/>
            <person name="Guyot R."/>
            <person name="Kramer E.M."/>
            <person name="Hu Y."/>
            <person name="Yi X."/>
            <person name="Qi Y."/>
            <person name="Xu X."/>
            <person name="Gao Z."/>
            <person name="Pan H."/>
            <person name="Jian J."/>
            <person name="Tian Y."/>
            <person name="Yue Z."/>
            <person name="Xu Y."/>
        </authorList>
    </citation>
    <scope>NUCLEOTIDE SEQUENCE [LARGE SCALE GENOMIC DNA]</scope>
    <source>
        <strain evidence="3">cv. Dabenzi</strain>
    </source>
</reference>
<feature type="region of interest" description="Disordered" evidence="1">
    <location>
        <begin position="73"/>
        <end position="98"/>
    </location>
</feature>
<dbReference type="AlphaFoldDB" id="A0A218WVR7"/>
<comment type="caution">
    <text evidence="2">The sequence shown here is derived from an EMBL/GenBank/DDBJ whole genome shotgun (WGS) entry which is preliminary data.</text>
</comment>
<sequence length="98" mass="11166">MAFCAPRRLLGKPRRVLLSDLPNCVCPLEFSRQYGVNFVCHYSIRPVSDYALPKRVVTWTTADNAIKLGEPKWGADNLSNDTEEDSTEQRVTIHPQFN</sequence>
<proteinExistence type="predicted"/>
<evidence type="ECO:0000313" key="2">
    <source>
        <dbReference type="EMBL" id="OWM76937.1"/>
    </source>
</evidence>